<dbReference type="EMBL" id="KY684084">
    <property type="protein sequence ID" value="ARF09184.1"/>
    <property type="molecule type" value="Genomic_DNA"/>
</dbReference>
<name>A0A1V0SBY8_9VIRU</name>
<reference evidence="1" key="1">
    <citation type="journal article" date="2017" name="Science">
        <title>Giant viruses with an expanded complement of translation system components.</title>
        <authorList>
            <person name="Schulz F."/>
            <person name="Yutin N."/>
            <person name="Ivanova N.N."/>
            <person name="Ortega D.R."/>
            <person name="Lee T.K."/>
            <person name="Vierheilig J."/>
            <person name="Daims H."/>
            <person name="Horn M."/>
            <person name="Wagner M."/>
            <person name="Jensen G.J."/>
            <person name="Kyrpides N.C."/>
            <person name="Koonin E.V."/>
            <person name="Woyke T."/>
        </authorList>
    </citation>
    <scope>NUCLEOTIDE SEQUENCE</scope>
    <source>
        <strain evidence="1">CTV1</strain>
    </source>
</reference>
<protein>
    <submittedName>
        <fullName evidence="1">Uncharacterized protein</fullName>
    </submittedName>
</protein>
<evidence type="ECO:0000313" key="1">
    <source>
        <dbReference type="EMBL" id="ARF09184.1"/>
    </source>
</evidence>
<proteinExistence type="predicted"/>
<organism evidence="1">
    <name type="scientific">Catovirus CTV1</name>
    <dbReference type="NCBI Taxonomy" id="1977631"/>
    <lineage>
        <taxon>Viruses</taxon>
        <taxon>Varidnaviria</taxon>
        <taxon>Bamfordvirae</taxon>
        <taxon>Nucleocytoviricota</taxon>
        <taxon>Megaviricetes</taxon>
        <taxon>Imitervirales</taxon>
        <taxon>Mimiviridae</taxon>
        <taxon>Klosneuvirinae</taxon>
        <taxon>Catovirus</taxon>
    </lineage>
</organism>
<accession>A0A1V0SBY8</accession>
<sequence length="216" mass="25632">MTKGNKKINIYQLNGIKNTNKAKINMVGYSFGESYEDEEIMLDKKKKTYIKEIMENVHVKMYKCRMTDDFVSKHRKLPLLYASLFYERKFVTGFLFSVYVYFEILTDTKKIKTLDSLLKTELDGKYTIEIIMDDKTEVINMEKISDLEELVDNIMSVIETDEMKNIVKIEMNKRDEQRRERFGNFVGKKPPEPKYKFKELLKKYEETGDIDDVLGE</sequence>
<gene>
    <name evidence="1" type="ORF">Catovirus_2_133</name>
</gene>